<dbReference type="PROSITE" id="PS50089">
    <property type="entry name" value="ZF_RING_2"/>
    <property type="match status" value="1"/>
</dbReference>
<feature type="compositionally biased region" description="Acidic residues" evidence="19">
    <location>
        <begin position="601"/>
        <end position="613"/>
    </location>
</feature>
<sequence>MCEMSVILQNELPVIRDLDALLRCGICYEYMKTSMITTCSHNYCSLCIRKSLMYKSQCPACFAEAFEYQLRNNRILDDIIEVFIILSDEIKSFMQNYGKFSPQNKANTVPDFLQNSNLLSDLRGQNDVISEGIIHDVSSNQKDTRAACGKMSESTDTPTTSSYVSESQNITMTKAELGDVTLPDAASVKQPYPSPDHKRMVSEGDVSIPSIFSSRRKHNTTDNLVPCPVCSIDIPEKNINVHLDACLQRAEQSDQHSSPKKVQKRKPLPKLVYSLLQDRELRKILRQHGLSTHGDRKALIIRHQRFTLLYNSDSDTLNPRSTADIIKQIEREEQEEKKVCMAANTSNKLKIDRKMDPKLIEQAQQQYIHQNKTSFEKLIQSIREREAEKKTSVKQNFVINDVENDFEDTVKEAGVQNVVGLRVIMKNCSAEEDSDAIKNEYDLNDHSSSMSSKNVTSMISNLGDKVNHNDNISETTFDVNYEGDTDDTLSPVLGRHTVTDCSRKEIEKTRYEREPSQNLTPDMFEKSLSMPCSKKYSSSVKQSQEVERDDERDAGSSQSFSLLAEQIQETTFESNLQNTASETDETLATKRISKRLNSQLDDPDFEPNSEDLLEDFKIRGTPVRRRRNTKKSSQPSRSRGQTLRKRAKH</sequence>
<evidence type="ECO:0000256" key="1">
    <source>
        <dbReference type="ARBA" id="ARBA00000900"/>
    </source>
</evidence>
<feature type="region of interest" description="Disordered" evidence="19">
    <location>
        <begin position="177"/>
        <end position="201"/>
    </location>
</feature>
<protein>
    <recommendedName>
        <fullName evidence="5">RING-type E3 ubiquitin transferase</fullName>
        <ecNumber evidence="5">2.3.2.27</ecNumber>
    </recommendedName>
    <alternativeName>
        <fullName evidence="15 16">RING-type E3 ubiquitin transferase RAD18</fullName>
    </alternativeName>
</protein>
<feature type="region of interest" description="Disordered" evidence="19">
    <location>
        <begin position="594"/>
        <end position="649"/>
    </location>
</feature>
<evidence type="ECO:0000256" key="9">
    <source>
        <dbReference type="ARBA" id="ARBA00022771"/>
    </source>
</evidence>
<evidence type="ECO:0000256" key="16">
    <source>
        <dbReference type="ARBA" id="ARBA00082369"/>
    </source>
</evidence>
<feature type="compositionally biased region" description="Basic and acidic residues" evidence="19">
    <location>
        <begin position="544"/>
        <end position="554"/>
    </location>
</feature>
<evidence type="ECO:0000256" key="14">
    <source>
        <dbReference type="ARBA" id="ARBA00023242"/>
    </source>
</evidence>
<dbReference type="PROSITE" id="PS00518">
    <property type="entry name" value="ZF_RING_1"/>
    <property type="match status" value="1"/>
</dbReference>
<dbReference type="InterPro" id="IPR001841">
    <property type="entry name" value="Znf_RING"/>
</dbReference>
<dbReference type="PROSITE" id="PS51908">
    <property type="entry name" value="ZF_UBZ4"/>
    <property type="match status" value="1"/>
</dbReference>
<dbReference type="InterPro" id="IPR017907">
    <property type="entry name" value="Znf_RING_CS"/>
</dbReference>
<evidence type="ECO:0000256" key="11">
    <source>
        <dbReference type="ARBA" id="ARBA00022833"/>
    </source>
</evidence>
<keyword evidence="13 18" id="KW-0234">DNA repair</keyword>
<dbReference type="GO" id="GO:0006281">
    <property type="term" value="P:DNA repair"/>
    <property type="evidence" value="ECO:0007669"/>
    <property type="project" value="UniProtKB-KW"/>
</dbReference>
<dbReference type="OrthoDB" id="6499288at2759"/>
<gene>
    <name evidence="23" type="ORF">B7P43_G02227</name>
</gene>
<keyword evidence="14" id="KW-0539">Nucleus</keyword>
<keyword evidence="10" id="KW-0833">Ubl conjugation pathway</keyword>
<dbReference type="EC" id="2.3.2.27" evidence="5"/>
<dbReference type="Pfam" id="PF13923">
    <property type="entry name" value="zf-C3HC4_2"/>
    <property type="match status" value="1"/>
</dbReference>
<evidence type="ECO:0000256" key="8">
    <source>
        <dbReference type="ARBA" id="ARBA00022763"/>
    </source>
</evidence>
<feature type="compositionally biased region" description="Low complexity" evidence="19">
    <location>
        <begin position="533"/>
        <end position="543"/>
    </location>
</feature>
<evidence type="ECO:0000256" key="13">
    <source>
        <dbReference type="ARBA" id="ARBA00023204"/>
    </source>
</evidence>
<dbReference type="CDD" id="cd16529">
    <property type="entry name" value="RING-HC_RAD18"/>
    <property type="match status" value="1"/>
</dbReference>
<keyword evidence="9 17" id="KW-0863">Zinc-finger</keyword>
<dbReference type="SMART" id="SM00184">
    <property type="entry name" value="RING"/>
    <property type="match status" value="1"/>
</dbReference>
<evidence type="ECO:0000256" key="17">
    <source>
        <dbReference type="PROSITE-ProRule" id="PRU00175"/>
    </source>
</evidence>
<dbReference type="InterPro" id="IPR006642">
    <property type="entry name" value="Rad18_UBZ4"/>
</dbReference>
<dbReference type="InterPro" id="IPR039577">
    <property type="entry name" value="Rad18"/>
</dbReference>
<evidence type="ECO:0000259" key="21">
    <source>
        <dbReference type="PROSITE" id="PS50800"/>
    </source>
</evidence>
<feature type="domain" description="RING-type" evidence="20">
    <location>
        <begin position="24"/>
        <end position="61"/>
    </location>
</feature>
<evidence type="ECO:0000256" key="3">
    <source>
        <dbReference type="ARBA" id="ARBA00004906"/>
    </source>
</evidence>
<evidence type="ECO:0000259" key="22">
    <source>
        <dbReference type="PROSITE" id="PS51908"/>
    </source>
</evidence>
<comment type="subcellular location">
    <subcellularLocation>
        <location evidence="2">Nucleus</location>
    </subcellularLocation>
</comment>
<comment type="caution">
    <text evidence="23">The sequence shown here is derived from an EMBL/GenBank/DDBJ whole genome shotgun (WGS) entry which is preliminary data.</text>
</comment>
<evidence type="ECO:0000256" key="6">
    <source>
        <dbReference type="ARBA" id="ARBA00022679"/>
    </source>
</evidence>
<dbReference type="InterPro" id="IPR013083">
    <property type="entry name" value="Znf_RING/FYVE/PHD"/>
</dbReference>
<reference evidence="23 24" key="1">
    <citation type="submission" date="2017-12" db="EMBL/GenBank/DDBJ databases">
        <title>Hemimetabolous genomes reveal molecular basis of termite eusociality.</title>
        <authorList>
            <person name="Harrison M.C."/>
            <person name="Jongepier E."/>
            <person name="Robertson H.M."/>
            <person name="Arning N."/>
            <person name="Bitard-Feildel T."/>
            <person name="Chao H."/>
            <person name="Childers C.P."/>
            <person name="Dinh H."/>
            <person name="Doddapaneni H."/>
            <person name="Dugan S."/>
            <person name="Gowin J."/>
            <person name="Greiner C."/>
            <person name="Han Y."/>
            <person name="Hu H."/>
            <person name="Hughes D.S.T."/>
            <person name="Huylmans A.-K."/>
            <person name="Kemena C."/>
            <person name="Kremer L.P.M."/>
            <person name="Lee S.L."/>
            <person name="Lopez-Ezquerra A."/>
            <person name="Mallet L."/>
            <person name="Monroy-Kuhn J.M."/>
            <person name="Moser A."/>
            <person name="Murali S.C."/>
            <person name="Muzny D.M."/>
            <person name="Otani S."/>
            <person name="Piulachs M.-D."/>
            <person name="Poelchau M."/>
            <person name="Qu J."/>
            <person name="Schaub F."/>
            <person name="Wada-Katsumata A."/>
            <person name="Worley K.C."/>
            <person name="Xie Q."/>
            <person name="Ylla G."/>
            <person name="Poulsen M."/>
            <person name="Gibbs R.A."/>
            <person name="Schal C."/>
            <person name="Richards S."/>
            <person name="Belles X."/>
            <person name="Korb J."/>
            <person name="Bornberg-Bauer E."/>
        </authorList>
    </citation>
    <scope>NUCLEOTIDE SEQUENCE [LARGE SCALE GENOMIC DNA]</scope>
    <source>
        <tissue evidence="23">Whole body</tissue>
    </source>
</reference>
<comment type="similarity">
    <text evidence="4">Belongs to the RAD18 family.</text>
</comment>
<dbReference type="SMART" id="SM00513">
    <property type="entry name" value="SAP"/>
    <property type="match status" value="1"/>
</dbReference>
<evidence type="ECO:0000256" key="5">
    <source>
        <dbReference type="ARBA" id="ARBA00012483"/>
    </source>
</evidence>
<name>A0A2J7PNG4_9NEOP</name>
<feature type="domain" description="SAP" evidence="21">
    <location>
        <begin position="273"/>
        <end position="307"/>
    </location>
</feature>
<dbReference type="Gene3D" id="3.30.160.60">
    <property type="entry name" value="Classic Zinc Finger"/>
    <property type="match status" value="1"/>
</dbReference>
<keyword evidence="8 18" id="KW-0227">DNA damage</keyword>
<evidence type="ECO:0000256" key="4">
    <source>
        <dbReference type="ARBA" id="ARBA00009506"/>
    </source>
</evidence>
<keyword evidence="12" id="KW-0238">DNA-binding</keyword>
<dbReference type="GO" id="GO:0097505">
    <property type="term" value="C:Rad6-Rad18 complex"/>
    <property type="evidence" value="ECO:0007669"/>
    <property type="project" value="TreeGrafter"/>
</dbReference>
<evidence type="ECO:0000256" key="12">
    <source>
        <dbReference type="ARBA" id="ARBA00023125"/>
    </source>
</evidence>
<dbReference type="GO" id="GO:0003697">
    <property type="term" value="F:single-stranded DNA binding"/>
    <property type="evidence" value="ECO:0007669"/>
    <property type="project" value="InterPro"/>
</dbReference>
<dbReference type="PROSITE" id="PS50800">
    <property type="entry name" value="SAP"/>
    <property type="match status" value="1"/>
</dbReference>
<dbReference type="EMBL" id="NEVH01023953">
    <property type="protein sequence ID" value="PNF17868.1"/>
    <property type="molecule type" value="Genomic_DNA"/>
</dbReference>
<keyword evidence="6" id="KW-0808">Transferase</keyword>
<dbReference type="PANTHER" id="PTHR14134">
    <property type="entry name" value="E3 UBIQUITIN-PROTEIN LIGASE RAD18"/>
    <property type="match status" value="1"/>
</dbReference>
<dbReference type="Gene3D" id="3.30.40.10">
    <property type="entry name" value="Zinc/RING finger domain, C3HC4 (zinc finger)"/>
    <property type="match status" value="1"/>
</dbReference>
<dbReference type="GO" id="GO:0008270">
    <property type="term" value="F:zinc ion binding"/>
    <property type="evidence" value="ECO:0007669"/>
    <property type="project" value="UniProtKB-KW"/>
</dbReference>
<dbReference type="AlphaFoldDB" id="A0A2J7PNG4"/>
<evidence type="ECO:0000313" key="24">
    <source>
        <dbReference type="Proteomes" id="UP000235965"/>
    </source>
</evidence>
<dbReference type="Proteomes" id="UP000235965">
    <property type="component" value="Unassembled WGS sequence"/>
</dbReference>
<dbReference type="Pfam" id="PF02037">
    <property type="entry name" value="SAP"/>
    <property type="match status" value="1"/>
</dbReference>
<proteinExistence type="inferred from homology"/>
<dbReference type="SUPFAM" id="SSF57850">
    <property type="entry name" value="RING/U-box"/>
    <property type="match status" value="1"/>
</dbReference>
<dbReference type="GO" id="GO:0005634">
    <property type="term" value="C:nucleus"/>
    <property type="evidence" value="ECO:0007669"/>
    <property type="project" value="UniProtKB-SubCell"/>
</dbReference>
<keyword evidence="7" id="KW-0479">Metal-binding</keyword>
<evidence type="ECO:0000256" key="2">
    <source>
        <dbReference type="ARBA" id="ARBA00004123"/>
    </source>
</evidence>
<organism evidence="23 24">
    <name type="scientific">Cryptotermes secundus</name>
    <dbReference type="NCBI Taxonomy" id="105785"/>
    <lineage>
        <taxon>Eukaryota</taxon>
        <taxon>Metazoa</taxon>
        <taxon>Ecdysozoa</taxon>
        <taxon>Arthropoda</taxon>
        <taxon>Hexapoda</taxon>
        <taxon>Insecta</taxon>
        <taxon>Pterygota</taxon>
        <taxon>Neoptera</taxon>
        <taxon>Polyneoptera</taxon>
        <taxon>Dictyoptera</taxon>
        <taxon>Blattodea</taxon>
        <taxon>Blattoidea</taxon>
        <taxon>Termitoidae</taxon>
        <taxon>Kalotermitidae</taxon>
        <taxon>Cryptotermitinae</taxon>
        <taxon>Cryptotermes</taxon>
    </lineage>
</organism>
<feature type="compositionally biased region" description="Polar residues" evidence="19">
    <location>
        <begin position="631"/>
        <end position="641"/>
    </location>
</feature>
<evidence type="ECO:0000313" key="23">
    <source>
        <dbReference type="EMBL" id="PNF17868.1"/>
    </source>
</evidence>
<comment type="catalytic activity">
    <reaction evidence="1">
        <text>S-ubiquitinyl-[E2 ubiquitin-conjugating enzyme]-L-cysteine + [acceptor protein]-L-lysine = [E2 ubiquitin-conjugating enzyme]-L-cysteine + N(6)-ubiquitinyl-[acceptor protein]-L-lysine.</text>
        <dbReference type="EC" id="2.3.2.27"/>
    </reaction>
</comment>
<dbReference type="GO" id="GO:0006513">
    <property type="term" value="P:protein monoubiquitination"/>
    <property type="evidence" value="ECO:0007669"/>
    <property type="project" value="InterPro"/>
</dbReference>
<dbReference type="PANTHER" id="PTHR14134:SF2">
    <property type="entry name" value="E3 UBIQUITIN-PROTEIN LIGASE RAD18"/>
    <property type="match status" value="1"/>
</dbReference>
<keyword evidence="11" id="KW-0862">Zinc</keyword>
<evidence type="ECO:0000256" key="18">
    <source>
        <dbReference type="PROSITE-ProRule" id="PRU01256"/>
    </source>
</evidence>
<dbReference type="GO" id="GO:0006301">
    <property type="term" value="P:DNA damage tolerance"/>
    <property type="evidence" value="ECO:0007669"/>
    <property type="project" value="InterPro"/>
</dbReference>
<dbReference type="STRING" id="105785.A0A2J7PNG4"/>
<feature type="region of interest" description="Disordered" evidence="19">
    <location>
        <begin position="506"/>
        <end position="558"/>
    </location>
</feature>
<comment type="pathway">
    <text evidence="3">Protein modification; protein ubiquitination.</text>
</comment>
<dbReference type="InterPro" id="IPR003034">
    <property type="entry name" value="SAP_dom"/>
</dbReference>
<dbReference type="GO" id="GO:0061630">
    <property type="term" value="F:ubiquitin protein ligase activity"/>
    <property type="evidence" value="ECO:0007669"/>
    <property type="project" value="UniProtKB-EC"/>
</dbReference>
<feature type="compositionally biased region" description="Basic and acidic residues" evidence="19">
    <location>
        <begin position="506"/>
        <end position="515"/>
    </location>
</feature>
<feature type="domain" description="UBZ4-type" evidence="22">
    <location>
        <begin position="224"/>
        <end position="251"/>
    </location>
</feature>
<evidence type="ECO:0000256" key="15">
    <source>
        <dbReference type="ARBA" id="ARBA00031783"/>
    </source>
</evidence>
<dbReference type="InParanoid" id="A0A2J7PNG4"/>
<evidence type="ECO:0000256" key="10">
    <source>
        <dbReference type="ARBA" id="ARBA00022786"/>
    </source>
</evidence>
<keyword evidence="24" id="KW-1185">Reference proteome</keyword>
<evidence type="ECO:0000256" key="19">
    <source>
        <dbReference type="SAM" id="MobiDB-lite"/>
    </source>
</evidence>
<evidence type="ECO:0000256" key="7">
    <source>
        <dbReference type="ARBA" id="ARBA00022723"/>
    </source>
</evidence>
<dbReference type="SMART" id="SM00734">
    <property type="entry name" value="ZnF_Rad18"/>
    <property type="match status" value="1"/>
</dbReference>
<dbReference type="FunFam" id="3.30.40.10:FF:000172">
    <property type="entry name" value="E3 ubiquitin-protein ligase RAD18"/>
    <property type="match status" value="1"/>
</dbReference>
<evidence type="ECO:0000259" key="20">
    <source>
        <dbReference type="PROSITE" id="PS50089"/>
    </source>
</evidence>
<dbReference type="UniPathway" id="UPA00143"/>
<accession>A0A2J7PNG4</accession>